<reference evidence="1" key="1">
    <citation type="submission" date="2018-01" db="EMBL/GenBank/DDBJ databases">
        <authorList>
            <person name="Clerissi C."/>
        </authorList>
    </citation>
    <scope>NUCLEOTIDE SEQUENCE</scope>
    <source>
        <strain evidence="1">Cupriavidus taiwanensis LMG 19430</strain>
    </source>
</reference>
<proteinExistence type="predicted"/>
<dbReference type="Proteomes" id="UP000257016">
    <property type="component" value="Unassembled WGS sequence"/>
</dbReference>
<organism evidence="1">
    <name type="scientific">Cupriavidus taiwanensis</name>
    <dbReference type="NCBI Taxonomy" id="164546"/>
    <lineage>
        <taxon>Bacteria</taxon>
        <taxon>Pseudomonadati</taxon>
        <taxon>Pseudomonadota</taxon>
        <taxon>Betaproteobacteria</taxon>
        <taxon>Burkholderiales</taxon>
        <taxon>Burkholderiaceae</taxon>
        <taxon>Cupriavidus</taxon>
    </lineage>
</organism>
<sequence>MATTTLTQVPPGVQAFYDRNLLTRAVPADIHGRFGQTRTIPTNGGNQIKFRRYSALTPATTPLTEGVTPTGSSLAVTDLTATLAQYGDFVTLSDMVDLTNQDSVLTEAGKVLGEQAGVTIDQIRRDVLVAGTNVFYANGAARASVNTAMSAALLKTAIRFLKRQNAKFIREMIKGSTGIATQPIRPAYIGLIHPDTEAVLEGITGYTPVTNYSAQMDVMENECGAFQNIRFVVSTNAKVFADAGAAKGTMISTTGTNADVYATLIVAADAYGVCPLAGNAMKNIIKALGSAGSADPLDQRATSGWKATTTTKILNDAWLCRLEHANTDTLS</sequence>
<comment type="caution">
    <text evidence="1">The sequence shown here is derived from an EMBL/GenBank/DDBJ whole genome shotgun (WGS) entry which is preliminary data.</text>
</comment>
<dbReference type="EMBL" id="OFSN01000015">
    <property type="protein sequence ID" value="SOY65596.1"/>
    <property type="molecule type" value="Genomic_DNA"/>
</dbReference>
<dbReference type="AlphaFoldDB" id="A0A375C933"/>
<dbReference type="Pfam" id="PF25209">
    <property type="entry name" value="Phage_capsid_4"/>
    <property type="match status" value="1"/>
</dbReference>
<protein>
    <recommendedName>
        <fullName evidence="2">N4-gp56 family major capsid protein</fullName>
    </recommendedName>
</protein>
<accession>A0A375C933</accession>
<dbReference type="NCBIfam" id="TIGR04387">
    <property type="entry name" value="capsid_maj_N4"/>
    <property type="match status" value="1"/>
</dbReference>
<evidence type="ECO:0000313" key="1">
    <source>
        <dbReference type="EMBL" id="SOY65596.1"/>
    </source>
</evidence>
<evidence type="ECO:0008006" key="2">
    <source>
        <dbReference type="Google" id="ProtNLM"/>
    </source>
</evidence>
<name>A0A375C933_9BURK</name>
<gene>
    <name evidence="1" type="ORF">CBM2586_B10191</name>
</gene>